<evidence type="ECO:0000256" key="1">
    <source>
        <dbReference type="ARBA" id="ARBA00005325"/>
    </source>
</evidence>
<dbReference type="GO" id="GO:0012505">
    <property type="term" value="C:endomembrane system"/>
    <property type="evidence" value="ECO:0007669"/>
    <property type="project" value="UniProtKB-ARBA"/>
</dbReference>
<evidence type="ECO:0000256" key="9">
    <source>
        <dbReference type="ARBA" id="ARBA00023180"/>
    </source>
</evidence>
<dbReference type="Pfam" id="PF01483">
    <property type="entry name" value="P_proprotein"/>
    <property type="match status" value="1"/>
</dbReference>
<dbReference type="PANTHER" id="PTHR42884:SF14">
    <property type="entry name" value="NEUROENDOCRINE CONVERTASE 1"/>
    <property type="match status" value="1"/>
</dbReference>
<dbReference type="GO" id="GO:0016020">
    <property type="term" value="C:membrane"/>
    <property type="evidence" value="ECO:0007669"/>
    <property type="project" value="TreeGrafter"/>
</dbReference>
<dbReference type="PROSITE" id="PS00138">
    <property type="entry name" value="SUBTILASE_SER"/>
    <property type="match status" value="1"/>
</dbReference>
<evidence type="ECO:0000256" key="4">
    <source>
        <dbReference type="ARBA" id="ARBA00022729"/>
    </source>
</evidence>
<dbReference type="InterPro" id="IPR002884">
    <property type="entry name" value="P_dom"/>
</dbReference>
<dbReference type="InterPro" id="IPR000209">
    <property type="entry name" value="Peptidase_S8/S53_dom"/>
</dbReference>
<dbReference type="SUPFAM" id="SSF52743">
    <property type="entry name" value="Subtilisin-like"/>
    <property type="match status" value="1"/>
</dbReference>
<dbReference type="GO" id="GO:0043005">
    <property type="term" value="C:neuron projection"/>
    <property type="evidence" value="ECO:0007669"/>
    <property type="project" value="TreeGrafter"/>
</dbReference>
<dbReference type="GO" id="GO:0005737">
    <property type="term" value="C:cytoplasm"/>
    <property type="evidence" value="ECO:0007669"/>
    <property type="project" value="UniProtKB-ARBA"/>
</dbReference>
<dbReference type="PROSITE" id="PS51892">
    <property type="entry name" value="SUBTILASE"/>
    <property type="match status" value="1"/>
</dbReference>
<keyword evidence="6" id="KW-0720">Serine protease</keyword>
<accession>A0A9J6GFM5</accession>
<dbReference type="InterPro" id="IPR034182">
    <property type="entry name" value="Kexin/furin"/>
</dbReference>
<dbReference type="VEuPathDB" id="VectorBase:HLOH_041277"/>
<dbReference type="InterPro" id="IPR008979">
    <property type="entry name" value="Galactose-bd-like_sf"/>
</dbReference>
<evidence type="ECO:0000256" key="6">
    <source>
        <dbReference type="ARBA" id="ARBA00022825"/>
    </source>
</evidence>
<comment type="similarity">
    <text evidence="1">Belongs to the peptidase S8 family. Furin subfamily.</text>
</comment>
<name>A0A9J6GFM5_HAELO</name>
<keyword evidence="3" id="KW-0165">Cleavage on pair of basic residues</keyword>
<dbReference type="Gene3D" id="3.40.50.200">
    <property type="entry name" value="Peptidase S8/S53 domain"/>
    <property type="match status" value="1"/>
</dbReference>
<dbReference type="GO" id="GO:0005615">
    <property type="term" value="C:extracellular space"/>
    <property type="evidence" value="ECO:0007669"/>
    <property type="project" value="TreeGrafter"/>
</dbReference>
<dbReference type="FunFam" id="2.60.120.260:FF:000006">
    <property type="entry name" value="Proprotein convertase subtilisin/kexin type 5"/>
    <property type="match status" value="1"/>
</dbReference>
<dbReference type="EMBL" id="JABSTR010000006">
    <property type="protein sequence ID" value="KAH9373583.1"/>
    <property type="molecule type" value="Genomic_DNA"/>
</dbReference>
<comment type="caution">
    <text evidence="10">Lacks conserved residue(s) required for the propagation of feature annotation.</text>
</comment>
<sequence>MQRHPFTLSITAGIDVFSASWGPSDDGRTVDGPKRLASEALRRGVTRGRGGRGSVYVWASGNGGAKGDNCNCDGYAGSPYTLSVSSASQRGRFPYYGEKCASTMAAAYSSGAYTDQKVATSDLHNSCTTQHTGTSASAPLAAGIVALVLQANPNLGWRDVQHLVAWTSDFAPLSSNRGWKRNAAGLLYNSRFGFGLLDAQAMVQAALNWTNVGPRDRCLLSPEAPWTLPRSMASSGGDDGDREVQLAFDAQNCPLEALEHVQVHLDLEYSQRGALDAYLRSPAGTESVLLYRRAKDTTGQGFHNWSFLTVHLWGENPRGLWTLVIRDKFGQNNVGSLNAVFMTLSGTREQPAYQAARNGRRRYDDEQLAHEVLDPVPEYEESEEEEAQREDASRERKSRLQQALLRENLLH</sequence>
<evidence type="ECO:0000256" key="2">
    <source>
        <dbReference type="ARBA" id="ARBA00022670"/>
    </source>
</evidence>
<keyword evidence="7" id="KW-0106">Calcium</keyword>
<evidence type="ECO:0000313" key="13">
    <source>
        <dbReference type="EMBL" id="KAH9373583.1"/>
    </source>
</evidence>
<evidence type="ECO:0000256" key="8">
    <source>
        <dbReference type="ARBA" id="ARBA00023145"/>
    </source>
</evidence>
<evidence type="ECO:0000256" key="10">
    <source>
        <dbReference type="PROSITE-ProRule" id="PRU01240"/>
    </source>
</evidence>
<reference evidence="13 14" key="1">
    <citation type="journal article" date="2020" name="Cell">
        <title>Large-Scale Comparative Analyses of Tick Genomes Elucidate Their Genetic Diversity and Vector Capacities.</title>
        <authorList>
            <consortium name="Tick Genome and Microbiome Consortium (TIGMIC)"/>
            <person name="Jia N."/>
            <person name="Wang J."/>
            <person name="Shi W."/>
            <person name="Du L."/>
            <person name="Sun Y."/>
            <person name="Zhan W."/>
            <person name="Jiang J.F."/>
            <person name="Wang Q."/>
            <person name="Zhang B."/>
            <person name="Ji P."/>
            <person name="Bell-Sakyi L."/>
            <person name="Cui X.M."/>
            <person name="Yuan T.T."/>
            <person name="Jiang B.G."/>
            <person name="Yang W.F."/>
            <person name="Lam T.T."/>
            <person name="Chang Q.C."/>
            <person name="Ding S.J."/>
            <person name="Wang X.J."/>
            <person name="Zhu J.G."/>
            <person name="Ruan X.D."/>
            <person name="Zhao L."/>
            <person name="Wei J.T."/>
            <person name="Ye R.Z."/>
            <person name="Que T.C."/>
            <person name="Du C.H."/>
            <person name="Zhou Y.H."/>
            <person name="Cheng J.X."/>
            <person name="Dai P.F."/>
            <person name="Guo W.B."/>
            <person name="Han X.H."/>
            <person name="Huang E.J."/>
            <person name="Li L.F."/>
            <person name="Wei W."/>
            <person name="Gao Y.C."/>
            <person name="Liu J.Z."/>
            <person name="Shao H.Z."/>
            <person name="Wang X."/>
            <person name="Wang C.C."/>
            <person name="Yang T.C."/>
            <person name="Huo Q.B."/>
            <person name="Li W."/>
            <person name="Chen H.Y."/>
            <person name="Chen S.E."/>
            <person name="Zhou L.G."/>
            <person name="Ni X.B."/>
            <person name="Tian J.H."/>
            <person name="Sheng Y."/>
            <person name="Liu T."/>
            <person name="Pan Y.S."/>
            <person name="Xia L.Y."/>
            <person name="Li J."/>
            <person name="Zhao F."/>
            <person name="Cao W.C."/>
        </authorList>
    </citation>
    <scope>NUCLEOTIDE SEQUENCE [LARGE SCALE GENOMIC DNA]</scope>
    <source>
        <strain evidence="13">HaeL-2018</strain>
    </source>
</reference>
<evidence type="ECO:0000256" key="3">
    <source>
        <dbReference type="ARBA" id="ARBA00022685"/>
    </source>
</evidence>
<dbReference type="CDD" id="cd04059">
    <property type="entry name" value="Peptidases_S8_Protein_convertases_Kexins_Furin-like"/>
    <property type="match status" value="1"/>
</dbReference>
<evidence type="ECO:0000256" key="5">
    <source>
        <dbReference type="ARBA" id="ARBA00022801"/>
    </source>
</evidence>
<evidence type="ECO:0000259" key="12">
    <source>
        <dbReference type="PROSITE" id="PS51829"/>
    </source>
</evidence>
<protein>
    <recommendedName>
        <fullName evidence="12">P/Homo B domain-containing protein</fullName>
    </recommendedName>
</protein>
<dbReference type="PANTHER" id="PTHR42884">
    <property type="entry name" value="PROPROTEIN CONVERTASE SUBTILISIN/KEXIN-RELATED"/>
    <property type="match status" value="1"/>
</dbReference>
<proteinExistence type="inferred from homology"/>
<dbReference type="AlphaFoldDB" id="A0A9J6GFM5"/>
<comment type="caution">
    <text evidence="13">The sequence shown here is derived from an EMBL/GenBank/DDBJ whole genome shotgun (WGS) entry which is preliminary data.</text>
</comment>
<dbReference type="Gene3D" id="2.60.120.260">
    <property type="entry name" value="Galactose-binding domain-like"/>
    <property type="match status" value="1"/>
</dbReference>
<evidence type="ECO:0000256" key="7">
    <source>
        <dbReference type="ARBA" id="ARBA00022837"/>
    </source>
</evidence>
<evidence type="ECO:0000313" key="14">
    <source>
        <dbReference type="Proteomes" id="UP000821853"/>
    </source>
</evidence>
<feature type="domain" description="P/Homo B" evidence="12">
    <location>
        <begin position="220"/>
        <end position="350"/>
    </location>
</feature>
<evidence type="ECO:0000256" key="11">
    <source>
        <dbReference type="SAM" id="MobiDB-lite"/>
    </source>
</evidence>
<dbReference type="SUPFAM" id="SSF49785">
    <property type="entry name" value="Galactose-binding domain-like"/>
    <property type="match status" value="1"/>
</dbReference>
<feature type="compositionally biased region" description="Acidic residues" evidence="11">
    <location>
        <begin position="377"/>
        <end position="388"/>
    </location>
</feature>
<keyword evidence="8" id="KW-0865">Zymogen</keyword>
<feature type="region of interest" description="Disordered" evidence="11">
    <location>
        <begin position="370"/>
        <end position="399"/>
    </location>
</feature>
<dbReference type="Pfam" id="PF00082">
    <property type="entry name" value="Peptidase_S8"/>
    <property type="match status" value="1"/>
</dbReference>
<dbReference type="OMA" id="LMDEREW"/>
<gene>
    <name evidence="13" type="ORF">HPB48_014820</name>
</gene>
<dbReference type="InterPro" id="IPR023828">
    <property type="entry name" value="Peptidase_S8_Ser-AS"/>
</dbReference>
<dbReference type="InterPro" id="IPR036852">
    <property type="entry name" value="Peptidase_S8/S53_dom_sf"/>
</dbReference>
<keyword evidence="14" id="KW-1185">Reference proteome</keyword>
<dbReference type="Proteomes" id="UP000821853">
    <property type="component" value="Chromosome 4"/>
</dbReference>
<dbReference type="OrthoDB" id="300641at2759"/>
<keyword evidence="4" id="KW-0732">Signal</keyword>
<dbReference type="GO" id="GO:0004252">
    <property type="term" value="F:serine-type endopeptidase activity"/>
    <property type="evidence" value="ECO:0007669"/>
    <property type="project" value="InterPro"/>
</dbReference>
<dbReference type="PROSITE" id="PS51829">
    <property type="entry name" value="P_HOMO_B"/>
    <property type="match status" value="1"/>
</dbReference>
<organism evidence="13 14">
    <name type="scientific">Haemaphysalis longicornis</name>
    <name type="common">Bush tick</name>
    <dbReference type="NCBI Taxonomy" id="44386"/>
    <lineage>
        <taxon>Eukaryota</taxon>
        <taxon>Metazoa</taxon>
        <taxon>Ecdysozoa</taxon>
        <taxon>Arthropoda</taxon>
        <taxon>Chelicerata</taxon>
        <taxon>Arachnida</taxon>
        <taxon>Acari</taxon>
        <taxon>Parasitiformes</taxon>
        <taxon>Ixodida</taxon>
        <taxon>Ixodoidea</taxon>
        <taxon>Ixodidae</taxon>
        <taxon>Haemaphysalinae</taxon>
        <taxon>Haemaphysalis</taxon>
    </lineage>
</organism>
<dbReference type="GO" id="GO:0016486">
    <property type="term" value="P:peptide hormone processing"/>
    <property type="evidence" value="ECO:0007669"/>
    <property type="project" value="TreeGrafter"/>
</dbReference>
<keyword evidence="2" id="KW-0645">Protease</keyword>
<keyword evidence="5" id="KW-0378">Hydrolase</keyword>
<keyword evidence="9" id="KW-0325">Glycoprotein</keyword>